<sequence length="276" mass="30200">MGTYAVVFTRSFKLAIIATAICVLIGYPLAYFMAKEGPGFQKMAMVIIMLPMWMNFLLRTYAWMSILDNSGILNQFFQAVGIIDLGNLLNGWLNDVCAAINTTVLPALKDLPGIGELLPADFLLDVARPTNMKFFKLLNTQGAVVLGMVYNYLPFMILPIYSVLLKLDNSLLEAARDLGASSARVFRKITLPLSLPGVLSGITMVFVPAVSTFAISKMLGGGTQIMLGDLIEMQFLGNAYNPRLGSAISLVMMVIVVTCMWIMNRFGEGEEQAVTL</sequence>
<comment type="similarity">
    <text evidence="2">Belongs to the binding-protein-dependent transport system permease family. CysTW subfamily.</text>
</comment>
<dbReference type="PANTHER" id="PTHR42929:SF1">
    <property type="entry name" value="INNER MEMBRANE ABC TRANSPORTER PERMEASE PROTEIN YDCU-RELATED"/>
    <property type="match status" value="1"/>
</dbReference>
<dbReference type="Pfam" id="PF00528">
    <property type="entry name" value="BPD_transp_1"/>
    <property type="match status" value="1"/>
</dbReference>
<dbReference type="GO" id="GO:0055085">
    <property type="term" value="P:transmembrane transport"/>
    <property type="evidence" value="ECO:0007669"/>
    <property type="project" value="InterPro"/>
</dbReference>
<dbReference type="InterPro" id="IPR000515">
    <property type="entry name" value="MetI-like"/>
</dbReference>
<evidence type="ECO:0000256" key="6">
    <source>
        <dbReference type="ARBA" id="ARBA00022989"/>
    </source>
</evidence>
<feature type="transmembrane region" description="Helical" evidence="8">
    <location>
        <begin position="198"/>
        <end position="219"/>
    </location>
</feature>
<gene>
    <name evidence="10" type="ORF">H8S11_02635</name>
</gene>
<keyword evidence="11" id="KW-1185">Reference proteome</keyword>
<evidence type="ECO:0000256" key="5">
    <source>
        <dbReference type="ARBA" id="ARBA00022692"/>
    </source>
</evidence>
<proteinExistence type="inferred from homology"/>
<keyword evidence="3 8" id="KW-0813">Transport</keyword>
<dbReference type="SUPFAM" id="SSF161098">
    <property type="entry name" value="MetI-like"/>
    <property type="match status" value="1"/>
</dbReference>
<dbReference type="Gene3D" id="1.10.3720.10">
    <property type="entry name" value="MetI-like"/>
    <property type="match status" value="1"/>
</dbReference>
<evidence type="ECO:0000256" key="7">
    <source>
        <dbReference type="ARBA" id="ARBA00023136"/>
    </source>
</evidence>
<feature type="domain" description="ABC transmembrane type-1" evidence="9">
    <location>
        <begin position="8"/>
        <end position="263"/>
    </location>
</feature>
<evidence type="ECO:0000256" key="4">
    <source>
        <dbReference type="ARBA" id="ARBA00022475"/>
    </source>
</evidence>
<dbReference type="CDD" id="cd06261">
    <property type="entry name" value="TM_PBP2"/>
    <property type="match status" value="1"/>
</dbReference>
<feature type="transmembrane region" description="Helical" evidence="8">
    <location>
        <begin position="240"/>
        <end position="263"/>
    </location>
</feature>
<evidence type="ECO:0000256" key="3">
    <source>
        <dbReference type="ARBA" id="ARBA00022448"/>
    </source>
</evidence>
<dbReference type="InterPro" id="IPR035906">
    <property type="entry name" value="MetI-like_sf"/>
</dbReference>
<dbReference type="GO" id="GO:0005886">
    <property type="term" value="C:plasma membrane"/>
    <property type="evidence" value="ECO:0007669"/>
    <property type="project" value="UniProtKB-SubCell"/>
</dbReference>
<feature type="transmembrane region" description="Helical" evidence="8">
    <location>
        <begin position="142"/>
        <end position="164"/>
    </location>
</feature>
<dbReference type="EMBL" id="JACOPO010000001">
    <property type="protein sequence ID" value="MBC5721721.1"/>
    <property type="molecule type" value="Genomic_DNA"/>
</dbReference>
<dbReference type="PANTHER" id="PTHR42929">
    <property type="entry name" value="INNER MEMBRANE ABC TRANSPORTER PERMEASE PROTEIN YDCU-RELATED-RELATED"/>
    <property type="match status" value="1"/>
</dbReference>
<dbReference type="AlphaFoldDB" id="A0A8J6J6V7"/>
<feature type="transmembrane region" description="Helical" evidence="8">
    <location>
        <begin position="40"/>
        <end position="58"/>
    </location>
</feature>
<keyword evidence="4" id="KW-1003">Cell membrane</keyword>
<name>A0A8J6J6V7_9FIRM</name>
<reference evidence="10" key="1">
    <citation type="submission" date="2020-08" db="EMBL/GenBank/DDBJ databases">
        <title>Genome public.</title>
        <authorList>
            <person name="Liu C."/>
            <person name="Sun Q."/>
        </authorList>
    </citation>
    <scope>NUCLEOTIDE SEQUENCE</scope>
    <source>
        <strain evidence="10">NSJ-23</strain>
    </source>
</reference>
<evidence type="ECO:0000313" key="11">
    <source>
        <dbReference type="Proteomes" id="UP000628736"/>
    </source>
</evidence>
<keyword evidence="5 8" id="KW-0812">Transmembrane</keyword>
<keyword evidence="6 8" id="KW-1133">Transmembrane helix</keyword>
<keyword evidence="7 8" id="KW-0472">Membrane</keyword>
<dbReference type="Proteomes" id="UP000628736">
    <property type="component" value="Unassembled WGS sequence"/>
</dbReference>
<evidence type="ECO:0000256" key="1">
    <source>
        <dbReference type="ARBA" id="ARBA00004651"/>
    </source>
</evidence>
<evidence type="ECO:0000313" key="10">
    <source>
        <dbReference type="EMBL" id="MBC5721721.1"/>
    </source>
</evidence>
<feature type="transmembrane region" description="Helical" evidence="8">
    <location>
        <begin position="12"/>
        <end position="34"/>
    </location>
</feature>
<evidence type="ECO:0000259" key="9">
    <source>
        <dbReference type="PROSITE" id="PS50928"/>
    </source>
</evidence>
<organism evidence="10 11">
    <name type="scientific">Flintibacter hominis</name>
    <dbReference type="NCBI Taxonomy" id="2763048"/>
    <lineage>
        <taxon>Bacteria</taxon>
        <taxon>Bacillati</taxon>
        <taxon>Bacillota</taxon>
        <taxon>Clostridia</taxon>
        <taxon>Eubacteriales</taxon>
        <taxon>Flintibacter</taxon>
    </lineage>
</organism>
<accession>A0A8J6J6V7</accession>
<evidence type="ECO:0000256" key="2">
    <source>
        <dbReference type="ARBA" id="ARBA00007069"/>
    </source>
</evidence>
<evidence type="ECO:0000256" key="8">
    <source>
        <dbReference type="RuleBase" id="RU363032"/>
    </source>
</evidence>
<comment type="subcellular location">
    <subcellularLocation>
        <location evidence="1 8">Cell membrane</location>
        <topology evidence="1 8">Multi-pass membrane protein</topology>
    </subcellularLocation>
</comment>
<protein>
    <submittedName>
        <fullName evidence="10">ABC transporter permease</fullName>
    </submittedName>
</protein>
<dbReference type="PROSITE" id="PS50928">
    <property type="entry name" value="ABC_TM1"/>
    <property type="match status" value="1"/>
</dbReference>
<comment type="caution">
    <text evidence="10">The sequence shown here is derived from an EMBL/GenBank/DDBJ whole genome shotgun (WGS) entry which is preliminary data.</text>
</comment>